<protein>
    <submittedName>
        <fullName evidence="1">Uncharacterized protein</fullName>
    </submittedName>
</protein>
<dbReference type="KEGG" id="acan:ACA1_200180"/>
<reference evidence="1 2" key="1">
    <citation type="journal article" date="2013" name="Genome Biol.">
        <title>Genome of Acanthamoeba castellanii highlights extensive lateral gene transfer and early evolution of tyrosine kinase signaling.</title>
        <authorList>
            <person name="Clarke M."/>
            <person name="Lohan A.J."/>
            <person name="Liu B."/>
            <person name="Lagkouvardos I."/>
            <person name="Roy S."/>
            <person name="Zafar N."/>
            <person name="Bertelli C."/>
            <person name="Schilde C."/>
            <person name="Kianianmomeni A."/>
            <person name="Burglin T.R."/>
            <person name="Frech C."/>
            <person name="Turcotte B."/>
            <person name="Kopec K.O."/>
            <person name="Synnott J.M."/>
            <person name="Choo C."/>
            <person name="Paponov I."/>
            <person name="Finkler A."/>
            <person name="Soon Heng Tan C."/>
            <person name="Hutchins A.P."/>
            <person name="Weinmeier T."/>
            <person name="Rattei T."/>
            <person name="Chu J.S."/>
            <person name="Gimenez G."/>
            <person name="Irimia M."/>
            <person name="Rigden D.J."/>
            <person name="Fitzpatrick D.A."/>
            <person name="Lorenzo-Morales J."/>
            <person name="Bateman A."/>
            <person name="Chiu C.H."/>
            <person name="Tang P."/>
            <person name="Hegemann P."/>
            <person name="Fromm H."/>
            <person name="Raoult D."/>
            <person name="Greub G."/>
            <person name="Miranda-Saavedra D."/>
            <person name="Chen N."/>
            <person name="Nash P."/>
            <person name="Ginger M.L."/>
            <person name="Horn M."/>
            <person name="Schaap P."/>
            <person name="Caler L."/>
            <person name="Loftus B."/>
        </authorList>
    </citation>
    <scope>NUCLEOTIDE SEQUENCE [LARGE SCALE GENOMIC DNA]</scope>
    <source>
        <strain evidence="1 2">Neff</strain>
    </source>
</reference>
<organism evidence="1 2">
    <name type="scientific">Acanthamoeba castellanii (strain ATCC 30010 / Neff)</name>
    <dbReference type="NCBI Taxonomy" id="1257118"/>
    <lineage>
        <taxon>Eukaryota</taxon>
        <taxon>Amoebozoa</taxon>
        <taxon>Discosea</taxon>
        <taxon>Longamoebia</taxon>
        <taxon>Centramoebida</taxon>
        <taxon>Acanthamoebidae</taxon>
        <taxon>Acanthamoeba</taxon>
    </lineage>
</organism>
<dbReference type="RefSeq" id="XP_004341813.1">
    <property type="nucleotide sequence ID" value="XM_004341765.1"/>
</dbReference>
<proteinExistence type="predicted"/>
<sequence>MSDINKTNTKDAADLKAELQVADSREPLDIAKDKAQFLKRKEEHTSAKMQKYENYKGDIVYKHKDYNHQQQPGGAQRGA</sequence>
<dbReference type="AlphaFoldDB" id="L8H5J2"/>
<accession>L8H5J2</accession>
<dbReference type="Proteomes" id="UP000011083">
    <property type="component" value="Unassembled WGS sequence"/>
</dbReference>
<dbReference type="GeneID" id="14920551"/>
<gene>
    <name evidence="1" type="ORF">ACA1_200180</name>
</gene>
<dbReference type="VEuPathDB" id="AmoebaDB:ACA1_200180"/>
<keyword evidence="2" id="KW-1185">Reference proteome</keyword>
<dbReference type="EMBL" id="KB007932">
    <property type="protein sequence ID" value="ELR19721.1"/>
    <property type="molecule type" value="Genomic_DNA"/>
</dbReference>
<evidence type="ECO:0000313" key="2">
    <source>
        <dbReference type="Proteomes" id="UP000011083"/>
    </source>
</evidence>
<name>L8H5J2_ACACF</name>
<evidence type="ECO:0000313" key="1">
    <source>
        <dbReference type="EMBL" id="ELR19721.1"/>
    </source>
</evidence>